<accession>A0A1S8A6Y6</accession>
<reference evidence="1" key="1">
    <citation type="submission" date="2016-03" db="EMBL/GenBank/DDBJ databases">
        <title>Draft genome sequence of Rosellinia necatrix.</title>
        <authorList>
            <person name="Kanematsu S."/>
        </authorList>
    </citation>
    <scope>NUCLEOTIDE SEQUENCE [LARGE SCALE GENOMIC DNA]</scope>
    <source>
        <strain evidence="1">W97</strain>
    </source>
</reference>
<dbReference type="OrthoDB" id="38045at2759"/>
<dbReference type="PANTHER" id="PTHR43734:SF4">
    <property type="entry name" value="AMINE OXIDASE DOMAIN-CONTAINING PROTEIN"/>
    <property type="match status" value="1"/>
</dbReference>
<evidence type="ECO:0000313" key="2">
    <source>
        <dbReference type="Proteomes" id="UP000054516"/>
    </source>
</evidence>
<protein>
    <submittedName>
        <fullName evidence="1">Putative UDP-galactopyranose mutase</fullName>
    </submittedName>
</protein>
<dbReference type="SUPFAM" id="SSF51905">
    <property type="entry name" value="FAD/NAD(P)-binding domain"/>
    <property type="match status" value="1"/>
</dbReference>
<gene>
    <name evidence="1" type="ORF">SAMD00023353_1302190</name>
</gene>
<dbReference type="AlphaFoldDB" id="A0A1S8A6Y6"/>
<organism evidence="1">
    <name type="scientific">Rosellinia necatrix</name>
    <name type="common">White root-rot fungus</name>
    <dbReference type="NCBI Taxonomy" id="77044"/>
    <lineage>
        <taxon>Eukaryota</taxon>
        <taxon>Fungi</taxon>
        <taxon>Dikarya</taxon>
        <taxon>Ascomycota</taxon>
        <taxon>Pezizomycotina</taxon>
        <taxon>Sordariomycetes</taxon>
        <taxon>Xylariomycetidae</taxon>
        <taxon>Xylariales</taxon>
        <taxon>Xylariaceae</taxon>
        <taxon>Rosellinia</taxon>
    </lineage>
</organism>
<dbReference type="EMBL" id="DF977458">
    <property type="protein sequence ID" value="GAW25813.1"/>
    <property type="molecule type" value="Genomic_DNA"/>
</dbReference>
<keyword evidence="2" id="KW-1185">Reference proteome</keyword>
<dbReference type="Gene3D" id="3.50.50.60">
    <property type="entry name" value="FAD/NAD(P)-binding domain"/>
    <property type="match status" value="1"/>
</dbReference>
<name>A0A1S8A6Y6_ROSNE</name>
<dbReference type="InterPro" id="IPR036188">
    <property type="entry name" value="FAD/NAD-bd_sf"/>
</dbReference>
<dbReference type="STRING" id="77044.A0A1S8A6Y6"/>
<dbReference type="Pfam" id="PF13450">
    <property type="entry name" value="NAD_binding_8"/>
    <property type="match status" value="1"/>
</dbReference>
<evidence type="ECO:0000313" key="1">
    <source>
        <dbReference type="EMBL" id="GAW25813.1"/>
    </source>
</evidence>
<proteinExistence type="predicted"/>
<dbReference type="PANTHER" id="PTHR43734">
    <property type="entry name" value="PHYTOENE DESATURASE"/>
    <property type="match status" value="1"/>
</dbReference>
<dbReference type="Proteomes" id="UP000054516">
    <property type="component" value="Unassembled WGS sequence"/>
</dbReference>
<sequence>MASEQVDVLVIGMGPTGLGAAKRLHQLDTLSWLIVDSDEKAGGLASTDVTPEGFVSGIWNMIAY</sequence>